<evidence type="ECO:0000313" key="2">
    <source>
        <dbReference type="Proteomes" id="UP000622405"/>
    </source>
</evidence>
<comment type="caution">
    <text evidence="1">The sequence shown here is derived from an EMBL/GenBank/DDBJ whole genome shotgun (WGS) entry which is preliminary data.</text>
</comment>
<dbReference type="Proteomes" id="UP000622405">
    <property type="component" value="Unassembled WGS sequence"/>
</dbReference>
<dbReference type="PANTHER" id="PTHR37841:SF1">
    <property type="entry name" value="DUF3298 DOMAIN-CONTAINING PROTEIN"/>
    <property type="match status" value="1"/>
</dbReference>
<keyword evidence="2" id="KW-1185">Reference proteome</keyword>
<reference evidence="1 2" key="1">
    <citation type="journal article" date="2020" name="mSystems">
        <title>Defining Genomic and Predicted Metabolic Features of the Acetobacterium Genus.</title>
        <authorList>
            <person name="Ross D.E."/>
            <person name="Marshall C.W."/>
            <person name="Gulliver D."/>
            <person name="May H.D."/>
            <person name="Norman R.S."/>
        </authorList>
    </citation>
    <scope>NUCLEOTIDE SEQUENCE [LARGE SCALE GENOMIC DNA]</scope>
    <source>
        <strain evidence="1 2">DSM 4132</strain>
    </source>
</reference>
<organism evidence="1 2">
    <name type="scientific">Acetobacterium malicum</name>
    <dbReference type="NCBI Taxonomy" id="52692"/>
    <lineage>
        <taxon>Bacteria</taxon>
        <taxon>Bacillati</taxon>
        <taxon>Bacillota</taxon>
        <taxon>Clostridia</taxon>
        <taxon>Eubacteriales</taxon>
        <taxon>Eubacteriaceae</taxon>
        <taxon>Acetobacterium</taxon>
    </lineage>
</organism>
<dbReference type="EMBL" id="WJBE01000007">
    <property type="protein sequence ID" value="MBC3899832.1"/>
    <property type="molecule type" value="Genomic_DNA"/>
</dbReference>
<evidence type="ECO:0000313" key="1">
    <source>
        <dbReference type="EMBL" id="MBC3899832.1"/>
    </source>
</evidence>
<name>A0ABR6YXC1_9FIRM</name>
<protein>
    <recommendedName>
        <fullName evidence="3">WG repeat-containing protein</fullName>
    </recommendedName>
</protein>
<dbReference type="InterPro" id="IPR032774">
    <property type="entry name" value="WG_beta_rep"/>
</dbReference>
<accession>A0ABR6YXC1</accession>
<proteinExistence type="predicted"/>
<evidence type="ECO:0008006" key="3">
    <source>
        <dbReference type="Google" id="ProtNLM"/>
    </source>
</evidence>
<dbReference type="PANTHER" id="PTHR37841">
    <property type="entry name" value="GLR2918 PROTEIN"/>
    <property type="match status" value="1"/>
</dbReference>
<dbReference type="Pfam" id="PF14903">
    <property type="entry name" value="WG_beta_rep"/>
    <property type="match status" value="4"/>
</dbReference>
<sequence length="622" mass="71364">MVKGGSKMKAERNKKVAEIMPVTEIPCMIINGKNAALQWQGSVSVTADGLFQKVEMIGHGAPGQFLKRDSFEFSDVNGMVLFYVTKDEKGEYIEPQLYKENDLKVPVCAGDTLEYVYYPALEPEENYWCGYCEYETGKVTIQPIYENANYFVHETAEVMKNGKWGTIDRTGRTNLELVYDRMIGNHGQVCVVKKDGKVGLVSRTGSVIIPFEYEAIFGGRYIHSGLVKVCRNGLWGIVSLRNEIVVDIVYEQIASYVRCFFFSGVQNEMASDSLKYGFVLAEKKGRWGVVDFYGNIWVDFKYESLSYYDLRERLLVAKKDGRTGLIDWHDHCVVDFLYEDINYRQLQPDAVVAKQNGKWGMINRNGKIKIDFSYDELKFYGHQWNRAIVSKNDKFGIVDFCGNVLVDLIYDRISLCFSDEPYSGYYIIRLNEKCGVMDSSFKLCIPIEFDDIVDEFAQKPSYKVIVRKNKKYGIRNIIGNISSEVIYDELRENIFNFKNEDPNQYQSDLGIVKKDGLYGILDGLGRELVAPQFEEMDYNFHHDIIVVKKEGRYGFIDKFGNAVTEPVFEQADCFNDEVASVKKDGKYGYIDPCGNYLIKPSLDYRARSLRDFLTQVEALIKP</sequence>
<gene>
    <name evidence="1" type="ORF">GH811_09415</name>
</gene>